<name>A0A0F8XVV2_9ZZZZ</name>
<accession>A0A0F8XVV2</accession>
<sequence>MKDLNNVNNIIIATVLFAVVLSVGCGANLTEKATKNVGRYKEAVDKTKQTTAQVELKIVETAEEAYHAENGTYTSNIDDLEQFGQIPDGVTILEANESNFRLKLEKNGQTYYYPDE</sequence>
<proteinExistence type="predicted"/>
<reference evidence="1" key="1">
    <citation type="journal article" date="2015" name="Nature">
        <title>Complex archaea that bridge the gap between prokaryotes and eukaryotes.</title>
        <authorList>
            <person name="Spang A."/>
            <person name="Saw J.H."/>
            <person name="Jorgensen S.L."/>
            <person name="Zaremba-Niedzwiedzka K."/>
            <person name="Martijn J."/>
            <person name="Lind A.E."/>
            <person name="van Eijk R."/>
            <person name="Schleper C."/>
            <person name="Guy L."/>
            <person name="Ettema T.J."/>
        </authorList>
    </citation>
    <scope>NUCLEOTIDE SEQUENCE</scope>
</reference>
<comment type="caution">
    <text evidence="1">The sequence shown here is derived from an EMBL/GenBank/DDBJ whole genome shotgun (WGS) entry which is preliminary data.</text>
</comment>
<evidence type="ECO:0000313" key="1">
    <source>
        <dbReference type="EMBL" id="KKK73242.1"/>
    </source>
</evidence>
<dbReference type="AlphaFoldDB" id="A0A0F8XVV2"/>
<dbReference type="PROSITE" id="PS51257">
    <property type="entry name" value="PROKAR_LIPOPROTEIN"/>
    <property type="match status" value="1"/>
</dbReference>
<organism evidence="1">
    <name type="scientific">marine sediment metagenome</name>
    <dbReference type="NCBI Taxonomy" id="412755"/>
    <lineage>
        <taxon>unclassified sequences</taxon>
        <taxon>metagenomes</taxon>
        <taxon>ecological metagenomes</taxon>
    </lineage>
</organism>
<protein>
    <submittedName>
        <fullName evidence="1">Uncharacterized protein</fullName>
    </submittedName>
</protein>
<dbReference type="EMBL" id="LAZR01056874">
    <property type="protein sequence ID" value="KKK73242.1"/>
    <property type="molecule type" value="Genomic_DNA"/>
</dbReference>
<gene>
    <name evidence="1" type="ORF">LCGC14_2895790</name>
</gene>